<dbReference type="AlphaFoldDB" id="C6M954"/>
<proteinExistence type="inferred from homology"/>
<comment type="subcellular location">
    <subcellularLocation>
        <location evidence="1">Cell membrane</location>
        <topology evidence="1">Multi-pass membrane protein</topology>
    </subcellularLocation>
</comment>
<dbReference type="NCBIfam" id="TIGR01666">
    <property type="entry name" value="YCCS"/>
    <property type="match status" value="1"/>
</dbReference>
<sequence length="770" mass="86334">MRTDRQVGHIRFAGTLSGRFSDDPIAPSRPKILLEYRFISFIIIKPFPFKAAPNTMKLPPLKPLIITSLPVFASVFIAATLVWRFGTPKLAMPFVLGIIAGGLVDLDNRLTGRLKNIIITVALFTLSSLVAQSTLGTGLPFILAMTLMTFGFTILGAVGLKYRTFAFGALAVATYTTLTYTPETFWLTNPVMILLGTVLYSTCTLIFQIILPHRPVQESVANAYEALGGYFDAKADFFDPDEAAWLGNRQIDLAMSNTGVITAFNQCRAALFYRLRGKHRHPRTAKMLRYYFTAQDIHERVSSAHADYTELTDTLKNTDLIFRIRRLLEMQGQACRNVAAALRNGKDYTYSKRLGRAMEGCRQSLAHYTDDHPESRNIHHIRRLLDNLGSVDHQLRQLQHSDSPAENDNSSDTRIAALENSSLKNVWQTVRSQLNFESGVFRHATRLSILVAASCTIVEILHLNLGYWILLTALFVCQPNYTATKSRVYQRIAGTILGVIVGSLVPYFTPSVETKLWIVIASTTLFFMTRSYKYSFSTFFITIQALTSFSLAGLDVYAAMPVRIIDTIVGSVLAWAAVTYLWPDWRYLTLEKTAAQTVGGNGAYLRKILDQLQYGIADDVEYRTVRRQAHERTATLSSTLSDMSSEPKKYGNNLQSGFTLLKTSYALTGYISALGAYRSEMDGACSPDFVRKFYQSGYRIADLLERLPQTGEQDFQTTLSQIRTDLEALQTEAGDERQSHILHRQLTLIANQLDPCYRSLHDIEASPQTV</sequence>
<evidence type="ECO:0000256" key="1">
    <source>
        <dbReference type="ARBA" id="ARBA00004651"/>
    </source>
</evidence>
<feature type="domain" description="Integral membrane bound transporter" evidence="9">
    <location>
        <begin position="455"/>
        <end position="576"/>
    </location>
</feature>
<feature type="transmembrane region" description="Helical" evidence="7">
    <location>
        <begin position="191"/>
        <end position="211"/>
    </location>
</feature>
<feature type="transmembrane region" description="Helical" evidence="7">
    <location>
        <begin position="90"/>
        <end position="106"/>
    </location>
</feature>
<name>C6M954_NEISI</name>
<comment type="caution">
    <text evidence="10">The sequence shown here is derived from an EMBL/GenBank/DDBJ whole genome shotgun (WGS) entry which is preliminary data.</text>
</comment>
<dbReference type="Pfam" id="PF12805">
    <property type="entry name" value="FUSC-like"/>
    <property type="match status" value="1"/>
</dbReference>
<keyword evidence="3 7" id="KW-0812">Transmembrane</keyword>
<dbReference type="NCBIfam" id="TIGR01667">
    <property type="entry name" value="YCCS_YHFK"/>
    <property type="match status" value="1"/>
</dbReference>
<evidence type="ECO:0000259" key="9">
    <source>
        <dbReference type="Pfam" id="PF13515"/>
    </source>
</evidence>
<comment type="similarity">
    <text evidence="6">Belongs to the YccS/YhfK family.</text>
</comment>
<keyword evidence="4 7" id="KW-1133">Transmembrane helix</keyword>
<dbReference type="EMBL" id="ACKO02000025">
    <property type="protein sequence ID" value="EET43195.1"/>
    <property type="molecule type" value="Genomic_DNA"/>
</dbReference>
<dbReference type="PANTHER" id="PTHR30509:SF8">
    <property type="entry name" value="INNER MEMBRANE PROTEIN YCCS"/>
    <property type="match status" value="1"/>
</dbReference>
<dbReference type="GO" id="GO:0005886">
    <property type="term" value="C:plasma membrane"/>
    <property type="evidence" value="ECO:0007669"/>
    <property type="project" value="UniProtKB-SubCell"/>
</dbReference>
<dbReference type="InterPro" id="IPR032692">
    <property type="entry name" value="YccS_N"/>
</dbReference>
<keyword evidence="5 7" id="KW-0472">Membrane</keyword>
<evidence type="ECO:0000256" key="7">
    <source>
        <dbReference type="SAM" id="Phobius"/>
    </source>
</evidence>
<dbReference type="PANTHER" id="PTHR30509">
    <property type="entry name" value="P-HYDROXYBENZOIC ACID EFFLUX PUMP SUBUNIT-RELATED"/>
    <property type="match status" value="1"/>
</dbReference>
<feature type="transmembrane region" description="Helical" evidence="7">
    <location>
        <begin position="447"/>
        <end position="476"/>
    </location>
</feature>
<keyword evidence="11" id="KW-1185">Reference proteome</keyword>
<dbReference type="Proteomes" id="UP000005365">
    <property type="component" value="Unassembled WGS sequence"/>
</dbReference>
<dbReference type="eggNOG" id="COG1289">
    <property type="taxonomic scope" value="Bacteria"/>
</dbReference>
<keyword evidence="2" id="KW-1003">Cell membrane</keyword>
<feature type="transmembrane region" description="Helical" evidence="7">
    <location>
        <begin position="141"/>
        <end position="160"/>
    </location>
</feature>
<feature type="domain" description="Integral membrane protein YccS N-terminal" evidence="8">
    <location>
        <begin position="116"/>
        <end position="395"/>
    </location>
</feature>
<feature type="transmembrane region" description="Helical" evidence="7">
    <location>
        <begin position="64"/>
        <end position="84"/>
    </location>
</feature>
<feature type="transmembrane region" description="Helical" evidence="7">
    <location>
        <begin position="118"/>
        <end position="135"/>
    </location>
</feature>
<feature type="transmembrane region" description="Helical" evidence="7">
    <location>
        <begin position="539"/>
        <end position="558"/>
    </location>
</feature>
<evidence type="ECO:0000313" key="11">
    <source>
        <dbReference type="Proteomes" id="UP000005365"/>
    </source>
</evidence>
<evidence type="ECO:0000259" key="8">
    <source>
        <dbReference type="Pfam" id="PF12805"/>
    </source>
</evidence>
<evidence type="ECO:0000313" key="10">
    <source>
        <dbReference type="EMBL" id="EET43195.1"/>
    </source>
</evidence>
<dbReference type="InterPro" id="IPR010020">
    <property type="entry name" value="Integral_membrane_YCCS_YHJK"/>
</dbReference>
<accession>C6M954</accession>
<evidence type="ECO:0000256" key="4">
    <source>
        <dbReference type="ARBA" id="ARBA00022989"/>
    </source>
</evidence>
<gene>
    <name evidence="10" type="primary">yccS</name>
    <name evidence="10" type="ORF">NEISICOT_03079</name>
</gene>
<dbReference type="Pfam" id="PF13515">
    <property type="entry name" value="FUSC_2"/>
    <property type="match status" value="1"/>
</dbReference>
<dbReference type="InterPro" id="IPR010019">
    <property type="entry name" value="Integral_membrane_YccS"/>
</dbReference>
<organism evidence="10 11">
    <name type="scientific">Neisseria sicca ATCC 29256</name>
    <dbReference type="NCBI Taxonomy" id="547045"/>
    <lineage>
        <taxon>Bacteria</taxon>
        <taxon>Pseudomonadati</taxon>
        <taxon>Pseudomonadota</taxon>
        <taxon>Betaproteobacteria</taxon>
        <taxon>Neisseriales</taxon>
        <taxon>Neisseriaceae</taxon>
        <taxon>Neisseria</taxon>
    </lineage>
</organism>
<dbReference type="STRING" id="490.A6J88_03450"/>
<evidence type="ECO:0000256" key="6">
    <source>
        <dbReference type="ARBA" id="ARBA00043993"/>
    </source>
</evidence>
<dbReference type="InterPro" id="IPR049453">
    <property type="entry name" value="Memb_transporter_dom"/>
</dbReference>
<feature type="transmembrane region" description="Helical" evidence="7">
    <location>
        <begin position="564"/>
        <end position="582"/>
    </location>
</feature>
<evidence type="ECO:0000256" key="2">
    <source>
        <dbReference type="ARBA" id="ARBA00022475"/>
    </source>
</evidence>
<feature type="transmembrane region" description="Helical" evidence="7">
    <location>
        <begin position="488"/>
        <end position="508"/>
    </location>
</feature>
<reference evidence="10" key="1">
    <citation type="submission" date="2009-07" db="EMBL/GenBank/DDBJ databases">
        <authorList>
            <person name="Weinstock G."/>
            <person name="Sodergren E."/>
            <person name="Clifton S."/>
            <person name="Fulton L."/>
            <person name="Fulton B."/>
            <person name="Courtney L."/>
            <person name="Fronick C."/>
            <person name="Harrison M."/>
            <person name="Strong C."/>
            <person name="Farmer C."/>
            <person name="Delahaunty K."/>
            <person name="Markovic C."/>
            <person name="Hall O."/>
            <person name="Minx P."/>
            <person name="Tomlinson C."/>
            <person name="Mitreva M."/>
            <person name="Nelson J."/>
            <person name="Hou S."/>
            <person name="Wollam A."/>
            <person name="Pepin K.H."/>
            <person name="Johnson M."/>
            <person name="Bhonagiri V."/>
            <person name="Nash W.E."/>
            <person name="Warren W."/>
            <person name="Chinwalla A."/>
            <person name="Mardis E.R."/>
            <person name="Wilson R.K."/>
        </authorList>
    </citation>
    <scope>NUCLEOTIDE SEQUENCE [LARGE SCALE GENOMIC DNA]</scope>
    <source>
        <strain evidence="10">ATCC 29256</strain>
    </source>
</reference>
<protein>
    <submittedName>
        <fullName evidence="10">TIGR01666 family membrane protein</fullName>
    </submittedName>
</protein>
<evidence type="ECO:0000256" key="5">
    <source>
        <dbReference type="ARBA" id="ARBA00023136"/>
    </source>
</evidence>
<evidence type="ECO:0000256" key="3">
    <source>
        <dbReference type="ARBA" id="ARBA00022692"/>
    </source>
</evidence>